<feature type="transmembrane region" description="Helical" evidence="1">
    <location>
        <begin position="21"/>
        <end position="54"/>
    </location>
</feature>
<evidence type="ECO:0000313" key="3">
    <source>
        <dbReference type="Proteomes" id="UP000032361"/>
    </source>
</evidence>
<evidence type="ECO:0000256" key="1">
    <source>
        <dbReference type="SAM" id="Phobius"/>
    </source>
</evidence>
<comment type="caution">
    <text evidence="2">The sequence shown here is derived from an EMBL/GenBank/DDBJ whole genome shotgun (WGS) entry which is preliminary data.</text>
</comment>
<keyword evidence="1" id="KW-1133">Transmembrane helix</keyword>
<keyword evidence="3" id="KW-1185">Reference proteome</keyword>
<sequence length="154" mass="18001">MMKVVELKQKVSFQIKAQFGIPLVVFCCAISYINLIFFPLALVSICLMFVGYSYLFRSDFKHKMVITVFGFKLIYLKKTFLNPDYISLFPQSYKQTNAFGFLEFGQSKWKEYTIKFFSSNRNQTVFRSENKEDVLTLGVQLSDLLGVKLYNKLK</sequence>
<keyword evidence="1" id="KW-0472">Membrane</keyword>
<dbReference type="Proteomes" id="UP000032361">
    <property type="component" value="Unassembled WGS sequence"/>
</dbReference>
<dbReference type="EMBL" id="JTDV01000002">
    <property type="protein sequence ID" value="KJD34081.1"/>
    <property type="molecule type" value="Genomic_DNA"/>
</dbReference>
<accession>A0A0D7W4N3</accession>
<dbReference type="PATRIC" id="fig|1382798.3.peg.2165"/>
<dbReference type="OrthoDB" id="1161417at2"/>
<gene>
    <name evidence="2" type="ORF">PK35_04950</name>
</gene>
<dbReference type="STRING" id="1382798.PK35_04950"/>
<evidence type="ECO:0000313" key="2">
    <source>
        <dbReference type="EMBL" id="KJD34081.1"/>
    </source>
</evidence>
<proteinExistence type="predicted"/>
<dbReference type="RefSeq" id="WP_044625570.1">
    <property type="nucleotide sequence ID" value="NZ_JTDV01000002.1"/>
</dbReference>
<dbReference type="AlphaFoldDB" id="A0A0D7W4N3"/>
<name>A0A0D7W4N3_9FLAO</name>
<protein>
    <submittedName>
        <fullName evidence="2">Uncharacterized protein</fullName>
    </submittedName>
</protein>
<organism evidence="2 3">
    <name type="scientific">Neotamlana nanhaiensis</name>
    <dbReference type="NCBI Taxonomy" id="1382798"/>
    <lineage>
        <taxon>Bacteria</taxon>
        <taxon>Pseudomonadati</taxon>
        <taxon>Bacteroidota</taxon>
        <taxon>Flavobacteriia</taxon>
        <taxon>Flavobacteriales</taxon>
        <taxon>Flavobacteriaceae</taxon>
        <taxon>Neotamlana</taxon>
    </lineage>
</organism>
<keyword evidence="1" id="KW-0812">Transmembrane</keyword>
<reference evidence="2 3" key="1">
    <citation type="journal article" date="2015" name="Antonie Van Leeuwenhoek">
        <title>Tamlana nanhaiensis sp. nov., isolated from surface seawater collected from the South China Sea.</title>
        <authorList>
            <person name="Liu X."/>
            <person name="Lai Q."/>
            <person name="Du Y."/>
            <person name="Li G."/>
            <person name="Sun F."/>
            <person name="Shao Z."/>
        </authorList>
    </citation>
    <scope>NUCLEOTIDE SEQUENCE [LARGE SCALE GENOMIC DNA]</scope>
    <source>
        <strain evidence="2 3">FHC16</strain>
    </source>
</reference>